<dbReference type="SUPFAM" id="SSF56796">
    <property type="entry name" value="Dehydroquinate synthase-like"/>
    <property type="match status" value="1"/>
</dbReference>
<dbReference type="PIRSF" id="PIRSF000112">
    <property type="entry name" value="Glycerol_dehydrogenase"/>
    <property type="match status" value="1"/>
</dbReference>
<evidence type="ECO:0000256" key="5">
    <source>
        <dbReference type="ARBA" id="ARBA00037918"/>
    </source>
</evidence>
<organism evidence="13 14">
    <name type="scientific">Kushneria sinocarnis</name>
    <dbReference type="NCBI Taxonomy" id="595502"/>
    <lineage>
        <taxon>Bacteria</taxon>
        <taxon>Pseudomonadati</taxon>
        <taxon>Pseudomonadota</taxon>
        <taxon>Gammaproteobacteria</taxon>
        <taxon>Oceanospirillales</taxon>
        <taxon>Halomonadaceae</taxon>
        <taxon>Kushneria</taxon>
    </lineage>
</organism>
<evidence type="ECO:0000256" key="2">
    <source>
        <dbReference type="ARBA" id="ARBA00022723"/>
    </source>
</evidence>
<comment type="catalytic activity">
    <reaction evidence="8">
        <text>glycerol + NAD(+) = dihydroxyacetone + NADH + H(+)</text>
        <dbReference type="Rhea" id="RHEA:13769"/>
        <dbReference type="ChEBI" id="CHEBI:15378"/>
        <dbReference type="ChEBI" id="CHEBI:16016"/>
        <dbReference type="ChEBI" id="CHEBI:17754"/>
        <dbReference type="ChEBI" id="CHEBI:57540"/>
        <dbReference type="ChEBI" id="CHEBI:57945"/>
        <dbReference type="EC" id="1.1.1.6"/>
    </reaction>
</comment>
<dbReference type="EC" id="1.1.1.6" evidence="6"/>
<evidence type="ECO:0000256" key="9">
    <source>
        <dbReference type="PIRSR" id="PIRSR000112-1"/>
    </source>
</evidence>
<comment type="similarity">
    <text evidence="1">Belongs to the iron-containing alcohol dehydrogenase family.</text>
</comment>
<feature type="binding site" evidence="10">
    <location>
        <position position="123"/>
    </location>
    <ligand>
        <name>glycerol</name>
        <dbReference type="ChEBI" id="CHEBI:17754"/>
    </ligand>
</feature>
<evidence type="ECO:0000256" key="1">
    <source>
        <dbReference type="ARBA" id="ARBA00007358"/>
    </source>
</evidence>
<keyword evidence="4 11" id="KW-0520">NAD</keyword>
<keyword evidence="14" id="KW-1185">Reference proteome</keyword>
<comment type="cofactor">
    <cofactor evidence="9">
        <name>Zn(2+)</name>
        <dbReference type="ChEBI" id="CHEBI:29105"/>
    </cofactor>
    <text evidence="9">Binds 1 zinc ion per subunit.</text>
</comment>
<accession>A0A420X0K7</accession>
<dbReference type="Gene3D" id="1.20.1090.10">
    <property type="entry name" value="Dehydroquinate synthase-like - alpha domain"/>
    <property type="match status" value="1"/>
</dbReference>
<comment type="caution">
    <text evidence="13">The sequence shown here is derived from an EMBL/GenBank/DDBJ whole genome shotgun (WGS) entry which is preliminary data.</text>
</comment>
<evidence type="ECO:0000256" key="8">
    <source>
        <dbReference type="ARBA" id="ARBA00049006"/>
    </source>
</evidence>
<evidence type="ECO:0000313" key="13">
    <source>
        <dbReference type="EMBL" id="RKR07287.1"/>
    </source>
</evidence>
<evidence type="ECO:0000256" key="10">
    <source>
        <dbReference type="PIRSR" id="PIRSR000112-2"/>
    </source>
</evidence>
<dbReference type="Pfam" id="PF00465">
    <property type="entry name" value="Fe-ADH"/>
    <property type="match status" value="1"/>
</dbReference>
<dbReference type="PANTHER" id="PTHR43616">
    <property type="entry name" value="GLYCEROL DEHYDROGENASE"/>
    <property type="match status" value="1"/>
</dbReference>
<proteinExistence type="inferred from homology"/>
<feature type="binding site" evidence="11">
    <location>
        <position position="127"/>
    </location>
    <ligand>
        <name>NAD(+)</name>
        <dbReference type="ChEBI" id="CHEBI:57540"/>
    </ligand>
</feature>
<dbReference type="RefSeq" id="WP_121170235.1">
    <property type="nucleotide sequence ID" value="NZ_RBIN01000001.1"/>
</dbReference>
<feature type="binding site" evidence="9">
    <location>
        <position position="256"/>
    </location>
    <ligand>
        <name>glycerol</name>
        <dbReference type="ChEBI" id="CHEBI:17754"/>
    </ligand>
</feature>
<dbReference type="AlphaFoldDB" id="A0A420X0K7"/>
<dbReference type="Proteomes" id="UP000281975">
    <property type="component" value="Unassembled WGS sequence"/>
</dbReference>
<sequence length="368" mass="39517">MSVKTMGFPGRYTQGPGALDEIGCLFEELQYHSPLLVTDVAVRDKVRPDTARQLSAIGATPQFIDFPGECTRPVIEELTASALGYRADSIVAFGGGKTIDAAKGTARALDLPIVVCPTTASSDAPTSRLIVLYDEAHRVVDVDYLNRNPAAILVDSELIANAPPRLFAAGIGDALSKRFEARQCQAANGRNSFGTMPSDTALLFTDTVYERLKQYAPEAYASVCRQQWTPAVEAVIETTVLNSGIGFESGGLSLAHALIRGMTAIPAMADMLHGELVAFGTLVEVLVEKQPETVISELLSLMEAVNLPMTLAEMGQIDSLDQIQLETMAEATLATGYSRNMNPPLREGTLVAAVLEADERGTQWRLGR</sequence>
<keyword evidence="3" id="KW-0560">Oxidoreductase</keyword>
<gene>
    <name evidence="13" type="ORF">C7446_0097</name>
</gene>
<dbReference type="InterPro" id="IPR001670">
    <property type="entry name" value="ADH_Fe/GldA"/>
</dbReference>
<evidence type="ECO:0000256" key="4">
    <source>
        <dbReference type="ARBA" id="ARBA00023027"/>
    </source>
</evidence>
<feature type="binding site" evidence="11">
    <location>
        <begin position="96"/>
        <end position="100"/>
    </location>
    <ligand>
        <name>NAD(+)</name>
        <dbReference type="ChEBI" id="CHEBI:57540"/>
    </ligand>
</feature>
<dbReference type="OrthoDB" id="5198708at2"/>
<comment type="pathway">
    <text evidence="5">Polyol metabolism; glycerol fermentation; glycerone phosphate from glycerol (oxidative route): step 1/2.</text>
</comment>
<feature type="binding site" evidence="9">
    <location>
        <position position="173"/>
    </location>
    <ligand>
        <name>glycerol</name>
        <dbReference type="ChEBI" id="CHEBI:17754"/>
    </ligand>
</feature>
<dbReference type="EMBL" id="RBIN01000001">
    <property type="protein sequence ID" value="RKR07287.1"/>
    <property type="molecule type" value="Genomic_DNA"/>
</dbReference>
<keyword evidence="9" id="KW-0862">Zinc</keyword>
<feature type="binding site" evidence="11">
    <location>
        <position position="133"/>
    </location>
    <ligand>
        <name>NAD(+)</name>
        <dbReference type="ChEBI" id="CHEBI:57540"/>
    </ligand>
</feature>
<dbReference type="PROSITE" id="PS00913">
    <property type="entry name" value="ADH_IRON_1"/>
    <property type="match status" value="1"/>
</dbReference>
<reference evidence="13 14" key="1">
    <citation type="submission" date="2018-10" db="EMBL/GenBank/DDBJ databases">
        <title>Genomic Encyclopedia of Type Strains, Phase IV (KMG-IV): sequencing the most valuable type-strain genomes for metagenomic binning, comparative biology and taxonomic classification.</title>
        <authorList>
            <person name="Goeker M."/>
        </authorList>
    </citation>
    <scope>NUCLEOTIDE SEQUENCE [LARGE SCALE GENOMIC DNA]</scope>
    <source>
        <strain evidence="13 14">DSM 23229</strain>
    </source>
</reference>
<name>A0A420X0K7_9GAMM</name>
<dbReference type="InterPro" id="IPR018211">
    <property type="entry name" value="ADH_Fe_CS"/>
</dbReference>
<evidence type="ECO:0000256" key="11">
    <source>
        <dbReference type="PIRSR" id="PIRSR000112-3"/>
    </source>
</evidence>
<dbReference type="PANTHER" id="PTHR43616:SF5">
    <property type="entry name" value="GLYCEROL DEHYDROGENASE 1"/>
    <property type="match status" value="1"/>
</dbReference>
<dbReference type="InterPro" id="IPR016205">
    <property type="entry name" value="Glycerol_DH"/>
</dbReference>
<evidence type="ECO:0000256" key="3">
    <source>
        <dbReference type="ARBA" id="ARBA00023002"/>
    </source>
</evidence>
<protein>
    <recommendedName>
        <fullName evidence="7">Glycerol dehydrogenase</fullName>
        <ecNumber evidence="6">1.1.1.6</ecNumber>
    </recommendedName>
</protein>
<dbReference type="GO" id="GO:0046872">
    <property type="term" value="F:metal ion binding"/>
    <property type="evidence" value="ECO:0007669"/>
    <property type="project" value="UniProtKB-KW"/>
</dbReference>
<evidence type="ECO:0000313" key="14">
    <source>
        <dbReference type="Proteomes" id="UP000281975"/>
    </source>
</evidence>
<dbReference type="NCBIfam" id="NF006941">
    <property type="entry name" value="PRK09423.1"/>
    <property type="match status" value="1"/>
</dbReference>
<feature type="binding site" evidence="11">
    <location>
        <begin position="118"/>
        <end position="121"/>
    </location>
    <ligand>
        <name>NAD(+)</name>
        <dbReference type="ChEBI" id="CHEBI:57540"/>
    </ligand>
</feature>
<dbReference type="GO" id="GO:0008888">
    <property type="term" value="F:glycerol dehydrogenase (NAD+) activity"/>
    <property type="evidence" value="ECO:0007669"/>
    <property type="project" value="UniProtKB-EC"/>
</dbReference>
<evidence type="ECO:0000256" key="7">
    <source>
        <dbReference type="ARBA" id="ARBA00040132"/>
    </source>
</evidence>
<keyword evidence="2 9" id="KW-0479">Metal-binding</keyword>
<dbReference type="CDD" id="cd08170">
    <property type="entry name" value="GlyDH"/>
    <property type="match status" value="1"/>
</dbReference>
<evidence type="ECO:0000256" key="6">
    <source>
        <dbReference type="ARBA" id="ARBA00039147"/>
    </source>
</evidence>
<feature type="domain" description="Alcohol dehydrogenase iron-type/glycerol dehydrogenase GldA" evidence="12">
    <location>
        <begin position="9"/>
        <end position="155"/>
    </location>
</feature>
<evidence type="ECO:0000259" key="12">
    <source>
        <dbReference type="Pfam" id="PF00465"/>
    </source>
</evidence>
<feature type="binding site" evidence="9">
    <location>
        <position position="273"/>
    </location>
    <ligand>
        <name>glycerol</name>
        <dbReference type="ChEBI" id="CHEBI:17754"/>
    </ligand>
</feature>
<feature type="binding site" evidence="11">
    <location>
        <position position="129"/>
    </location>
    <ligand>
        <name>NAD(+)</name>
        <dbReference type="ChEBI" id="CHEBI:57540"/>
    </ligand>
</feature>
<dbReference type="Gene3D" id="3.40.50.1970">
    <property type="match status" value="1"/>
</dbReference>